<dbReference type="GO" id="GO:0004386">
    <property type="term" value="F:helicase activity"/>
    <property type="evidence" value="ECO:0007669"/>
    <property type="project" value="UniProtKB-KW"/>
</dbReference>
<accession>A0A2X2FDG4</accession>
<keyword evidence="2" id="KW-0347">Helicase</keyword>
<reference evidence="2 3" key="1">
    <citation type="submission" date="2018-06" db="EMBL/GenBank/DDBJ databases">
        <authorList>
            <consortium name="Pathogen Informatics"/>
            <person name="Doyle S."/>
        </authorList>
    </citation>
    <scope>NUCLEOTIDE SEQUENCE [LARGE SCALE GENOMIC DNA]</scope>
    <source>
        <strain evidence="2 3">NCTC11842</strain>
    </source>
</reference>
<dbReference type="Proteomes" id="UP000250443">
    <property type="component" value="Unassembled WGS sequence"/>
</dbReference>
<proteinExistence type="predicted"/>
<evidence type="ECO:0000313" key="2">
    <source>
        <dbReference type="EMBL" id="SPZ16840.1"/>
    </source>
</evidence>
<evidence type="ECO:0000313" key="1">
    <source>
        <dbReference type="EMBL" id="MBF8642724.1"/>
    </source>
</evidence>
<dbReference type="EMBL" id="UAUF01000016">
    <property type="protein sequence ID" value="SPZ16840.1"/>
    <property type="molecule type" value="Genomic_DNA"/>
</dbReference>
<dbReference type="AlphaFoldDB" id="A0A2X2FDG4"/>
<evidence type="ECO:0000313" key="4">
    <source>
        <dbReference type="Proteomes" id="UP000626180"/>
    </source>
</evidence>
<keyword evidence="2" id="KW-0067">ATP-binding</keyword>
<organism evidence="2 3">
    <name type="scientific">Pseudomonas luteola</name>
    <dbReference type="NCBI Taxonomy" id="47886"/>
    <lineage>
        <taxon>Bacteria</taxon>
        <taxon>Pseudomonadati</taxon>
        <taxon>Pseudomonadota</taxon>
        <taxon>Gammaproteobacteria</taxon>
        <taxon>Pseudomonadales</taxon>
        <taxon>Pseudomonadaceae</taxon>
        <taxon>Pseudomonas</taxon>
    </lineage>
</organism>
<keyword evidence="2" id="KW-0378">Hydrolase</keyword>
<reference evidence="1 4" key="2">
    <citation type="submission" date="2020-10" db="EMBL/GenBank/DDBJ databases">
        <title>Genome sequences of Pseudomonas isolates.</title>
        <authorList>
            <person name="Wessels L."/>
            <person name="Reich F."/>
            <person name="Hammerl J."/>
        </authorList>
    </citation>
    <scope>NUCLEOTIDE SEQUENCE [LARGE SCALE GENOMIC DNA]</scope>
    <source>
        <strain evidence="1 4">20-MO00624-0</strain>
    </source>
</reference>
<name>A0A2X2FDG4_PSELU</name>
<sequence length="85" mass="9803">MLDFFISKLPPGERRKDLLVETTFGKLVSLIENDLYLKSEVSAAQRRKAVEHVLLYLHQQEVITLNHGMTVMRRAMTIEMGTSKK</sequence>
<keyword evidence="2" id="KW-0547">Nucleotide-binding</keyword>
<protein>
    <submittedName>
        <fullName evidence="2">ATP-dependent DNA helicase RecQ</fullName>
    </submittedName>
</protein>
<evidence type="ECO:0000313" key="3">
    <source>
        <dbReference type="Proteomes" id="UP000250443"/>
    </source>
</evidence>
<dbReference type="RefSeq" id="WP_073450485.1">
    <property type="nucleotide sequence ID" value="NZ_CP069263.1"/>
</dbReference>
<dbReference type="Proteomes" id="UP000626180">
    <property type="component" value="Unassembled WGS sequence"/>
</dbReference>
<keyword evidence="4" id="KW-1185">Reference proteome</keyword>
<dbReference type="EMBL" id="JADMCD010000011">
    <property type="protein sequence ID" value="MBF8642724.1"/>
    <property type="molecule type" value="Genomic_DNA"/>
</dbReference>
<gene>
    <name evidence="1" type="ORF">IRZ65_18790</name>
    <name evidence="2" type="ORF">NCTC11842_05880</name>
</gene>